<comment type="similarity">
    <text evidence="5">Belongs to the protein N5-glutamine methyltransferase family. PrmC subfamily.</text>
</comment>
<evidence type="ECO:0000256" key="5">
    <source>
        <dbReference type="HAMAP-Rule" id="MF_02126"/>
    </source>
</evidence>
<dbReference type="PROSITE" id="PS00092">
    <property type="entry name" value="N6_MTASE"/>
    <property type="match status" value="1"/>
</dbReference>
<evidence type="ECO:0000256" key="2">
    <source>
        <dbReference type="ARBA" id="ARBA00022679"/>
    </source>
</evidence>
<dbReference type="EC" id="2.1.1.297" evidence="5"/>
<dbReference type="SUPFAM" id="SSF53335">
    <property type="entry name" value="S-adenosyl-L-methionine-dependent methyltransferases"/>
    <property type="match status" value="1"/>
</dbReference>
<feature type="binding site" evidence="5">
    <location>
        <position position="194"/>
    </location>
    <ligand>
        <name>S-adenosyl-L-methionine</name>
        <dbReference type="ChEBI" id="CHEBI:59789"/>
    </ligand>
</feature>
<dbReference type="Pfam" id="PF17827">
    <property type="entry name" value="PrmC_N"/>
    <property type="match status" value="1"/>
</dbReference>
<dbReference type="NCBIfam" id="TIGR03534">
    <property type="entry name" value="RF_mod_PrmC"/>
    <property type="match status" value="1"/>
</dbReference>
<evidence type="ECO:0000256" key="3">
    <source>
        <dbReference type="ARBA" id="ARBA00022691"/>
    </source>
</evidence>
<dbReference type="Gene3D" id="3.40.50.150">
    <property type="entry name" value="Vaccinia Virus protein VP39"/>
    <property type="match status" value="1"/>
</dbReference>
<name>A0ABV5JK95_9RHOB</name>
<evidence type="ECO:0000313" key="9">
    <source>
        <dbReference type="Proteomes" id="UP001589683"/>
    </source>
</evidence>
<keyword evidence="9" id="KW-1185">Reference proteome</keyword>
<dbReference type="Gene3D" id="1.10.8.10">
    <property type="entry name" value="DNA helicase RuvA subunit, C-terminal domain"/>
    <property type="match status" value="1"/>
</dbReference>
<dbReference type="HAMAP" id="MF_02126">
    <property type="entry name" value="RF_methyltr_PrmC"/>
    <property type="match status" value="1"/>
</dbReference>
<dbReference type="PANTHER" id="PTHR18895">
    <property type="entry name" value="HEMK METHYLTRANSFERASE"/>
    <property type="match status" value="1"/>
</dbReference>
<comment type="caution">
    <text evidence="8">The sequence shown here is derived from an EMBL/GenBank/DDBJ whole genome shotgun (WGS) entry which is preliminary data.</text>
</comment>
<sequence>MAASESDSADSGGAFTLLLRRATTTLTIAGVPDPQRDARRLLAFVLGVSVDRLVLAMDGHPSNEVAGKFLEVIERRIARQPVSQIVGEREFYGRAFRVTSDVLDPRPDTETLIDCALERPFQRVLDLGTGSGCILLTLLAEKTGTSGVGVDISEAALDVARGNAESLGLEDVSEFRQSDWFSNVSGTYDLIVSNPPYITEDEMDALEPEVREWEPFEALSPGGDGLSAYRVIAREAAGFLKQGGRLIVEIGFEQALPVSAIFEKAGFRDIVVRRDLNGHDRVVSCRVI</sequence>
<evidence type="ECO:0000259" key="6">
    <source>
        <dbReference type="Pfam" id="PF05175"/>
    </source>
</evidence>
<feature type="binding site" evidence="5">
    <location>
        <begin position="194"/>
        <end position="197"/>
    </location>
    <ligand>
        <name>substrate</name>
    </ligand>
</feature>
<dbReference type="InterPro" id="IPR029063">
    <property type="entry name" value="SAM-dependent_MTases_sf"/>
</dbReference>
<organism evidence="8 9">
    <name type="scientific">Pseudohalocynthiibacter aestuariivivens</name>
    <dbReference type="NCBI Taxonomy" id="1591409"/>
    <lineage>
        <taxon>Bacteria</taxon>
        <taxon>Pseudomonadati</taxon>
        <taxon>Pseudomonadota</taxon>
        <taxon>Alphaproteobacteria</taxon>
        <taxon>Rhodobacterales</taxon>
        <taxon>Paracoccaceae</taxon>
        <taxon>Pseudohalocynthiibacter</taxon>
    </lineage>
</organism>
<feature type="binding site" evidence="5">
    <location>
        <position position="151"/>
    </location>
    <ligand>
        <name>S-adenosyl-L-methionine</name>
        <dbReference type="ChEBI" id="CHEBI:59789"/>
    </ligand>
</feature>
<feature type="binding site" evidence="5">
    <location>
        <begin position="128"/>
        <end position="132"/>
    </location>
    <ligand>
        <name>S-adenosyl-L-methionine</name>
        <dbReference type="ChEBI" id="CHEBI:59789"/>
    </ligand>
</feature>
<keyword evidence="3 5" id="KW-0949">S-adenosyl-L-methionine</keyword>
<dbReference type="InterPro" id="IPR040758">
    <property type="entry name" value="PrmC_N"/>
</dbReference>
<dbReference type="CDD" id="cd02440">
    <property type="entry name" value="AdoMet_MTases"/>
    <property type="match status" value="1"/>
</dbReference>
<dbReference type="PANTHER" id="PTHR18895:SF74">
    <property type="entry name" value="MTRF1L RELEASE FACTOR GLUTAMINE METHYLTRANSFERASE"/>
    <property type="match status" value="1"/>
</dbReference>
<reference evidence="8 9" key="1">
    <citation type="submission" date="2024-09" db="EMBL/GenBank/DDBJ databases">
        <authorList>
            <person name="Sun Q."/>
            <person name="Mori K."/>
        </authorList>
    </citation>
    <scope>NUCLEOTIDE SEQUENCE [LARGE SCALE GENOMIC DNA]</scope>
    <source>
        <strain evidence="8 9">CECT 8726</strain>
    </source>
</reference>
<dbReference type="InterPro" id="IPR004556">
    <property type="entry name" value="HemK-like"/>
</dbReference>
<protein>
    <recommendedName>
        <fullName evidence="5">Release factor glutamine methyltransferase</fullName>
        <shortName evidence="5">RF MTase</shortName>
        <ecNumber evidence="5">2.1.1.297</ecNumber>
    </recommendedName>
    <alternativeName>
        <fullName evidence="5">N5-glutamine methyltransferase PrmC</fullName>
    </alternativeName>
    <alternativeName>
        <fullName evidence="5">Protein-(glutamine-N5) MTase PrmC</fullName>
    </alternativeName>
    <alternativeName>
        <fullName evidence="5">Protein-glutamine N-methyltransferase PrmC</fullName>
    </alternativeName>
</protein>
<accession>A0ABV5JK95</accession>
<dbReference type="InterPro" id="IPR007848">
    <property type="entry name" value="Small_mtfrase_dom"/>
</dbReference>
<dbReference type="InterPro" id="IPR002052">
    <property type="entry name" value="DNA_methylase_N6_adenine_CS"/>
</dbReference>
<proteinExistence type="inferred from homology"/>
<dbReference type="NCBIfam" id="TIGR00536">
    <property type="entry name" value="hemK_fam"/>
    <property type="match status" value="1"/>
</dbReference>
<dbReference type="GO" id="GO:0032259">
    <property type="term" value="P:methylation"/>
    <property type="evidence" value="ECO:0007669"/>
    <property type="project" value="UniProtKB-KW"/>
</dbReference>
<feature type="binding site" evidence="5">
    <location>
        <position position="180"/>
    </location>
    <ligand>
        <name>S-adenosyl-L-methionine</name>
        <dbReference type="ChEBI" id="CHEBI:59789"/>
    </ligand>
</feature>
<feature type="domain" description="Release factor glutamine methyltransferase N-terminal" evidence="7">
    <location>
        <begin position="18"/>
        <end position="87"/>
    </location>
</feature>
<dbReference type="GO" id="GO:0102559">
    <property type="term" value="F:peptide chain release factor N(5)-glutamine methyltransferase activity"/>
    <property type="evidence" value="ECO:0007669"/>
    <property type="project" value="UniProtKB-EC"/>
</dbReference>
<evidence type="ECO:0000259" key="7">
    <source>
        <dbReference type="Pfam" id="PF17827"/>
    </source>
</evidence>
<evidence type="ECO:0000256" key="4">
    <source>
        <dbReference type="ARBA" id="ARBA00048391"/>
    </source>
</evidence>
<keyword evidence="2 5" id="KW-0808">Transferase</keyword>
<dbReference type="Proteomes" id="UP001589683">
    <property type="component" value="Unassembled WGS sequence"/>
</dbReference>
<evidence type="ECO:0000313" key="8">
    <source>
        <dbReference type="EMBL" id="MFB9233311.1"/>
    </source>
</evidence>
<gene>
    <name evidence="5 8" type="primary">prmC</name>
    <name evidence="8" type="ORF">ACFFUT_16085</name>
</gene>
<keyword evidence="1 5" id="KW-0489">Methyltransferase</keyword>
<comment type="catalytic activity">
    <reaction evidence="4 5">
        <text>L-glutaminyl-[peptide chain release factor] + S-adenosyl-L-methionine = N(5)-methyl-L-glutaminyl-[peptide chain release factor] + S-adenosyl-L-homocysteine + H(+)</text>
        <dbReference type="Rhea" id="RHEA:42896"/>
        <dbReference type="Rhea" id="RHEA-COMP:10271"/>
        <dbReference type="Rhea" id="RHEA-COMP:10272"/>
        <dbReference type="ChEBI" id="CHEBI:15378"/>
        <dbReference type="ChEBI" id="CHEBI:30011"/>
        <dbReference type="ChEBI" id="CHEBI:57856"/>
        <dbReference type="ChEBI" id="CHEBI:59789"/>
        <dbReference type="ChEBI" id="CHEBI:61891"/>
        <dbReference type="EC" id="2.1.1.297"/>
    </reaction>
</comment>
<dbReference type="InterPro" id="IPR019874">
    <property type="entry name" value="RF_methyltr_PrmC"/>
</dbReference>
<dbReference type="EMBL" id="JBHMEA010000049">
    <property type="protein sequence ID" value="MFB9233311.1"/>
    <property type="molecule type" value="Genomic_DNA"/>
</dbReference>
<comment type="function">
    <text evidence="5">Methylates the class 1 translation termination release factors RF1/PrfA and RF2/PrfB on the glutamine residue of the universally conserved GGQ motif.</text>
</comment>
<dbReference type="InterPro" id="IPR050320">
    <property type="entry name" value="N5-glutamine_MTase"/>
</dbReference>
<evidence type="ECO:0000256" key="1">
    <source>
        <dbReference type="ARBA" id="ARBA00022603"/>
    </source>
</evidence>
<dbReference type="RefSeq" id="WP_213888236.1">
    <property type="nucleotide sequence ID" value="NZ_JAGFNU010000003.1"/>
</dbReference>
<feature type="domain" description="Methyltransferase small" evidence="6">
    <location>
        <begin position="109"/>
        <end position="202"/>
    </location>
</feature>
<dbReference type="Pfam" id="PF05175">
    <property type="entry name" value="MTS"/>
    <property type="match status" value="1"/>
</dbReference>